<gene>
    <name evidence="2" type="ORF">SLNSH_08425</name>
</gene>
<comment type="similarity">
    <text evidence="1">Belongs to the short-chain dehydrogenases/reductases (SDR) family.</text>
</comment>
<dbReference type="PANTHER" id="PTHR42879:SF2">
    <property type="entry name" value="3-OXOACYL-[ACYL-CARRIER-PROTEIN] REDUCTASE FABG"/>
    <property type="match status" value="1"/>
</dbReference>
<proteinExistence type="inferred from homology"/>
<organism evidence="2 3">
    <name type="scientific">Alsobacter soli</name>
    <dbReference type="NCBI Taxonomy" id="2109933"/>
    <lineage>
        <taxon>Bacteria</taxon>
        <taxon>Pseudomonadati</taxon>
        <taxon>Pseudomonadota</taxon>
        <taxon>Alphaproteobacteria</taxon>
        <taxon>Hyphomicrobiales</taxon>
        <taxon>Alsobacteraceae</taxon>
        <taxon>Alsobacter</taxon>
    </lineage>
</organism>
<evidence type="ECO:0000313" key="3">
    <source>
        <dbReference type="Proteomes" id="UP000239772"/>
    </source>
</evidence>
<dbReference type="AlphaFoldDB" id="A0A2T1HVC5"/>
<dbReference type="Pfam" id="PF13561">
    <property type="entry name" value="adh_short_C2"/>
    <property type="match status" value="1"/>
</dbReference>
<dbReference type="InterPro" id="IPR050259">
    <property type="entry name" value="SDR"/>
</dbReference>
<comment type="caution">
    <text evidence="2">The sequence shown here is derived from an EMBL/GenBank/DDBJ whole genome shotgun (WGS) entry which is preliminary data.</text>
</comment>
<dbReference type="PRINTS" id="PR00080">
    <property type="entry name" value="SDRFAMILY"/>
</dbReference>
<dbReference type="InterPro" id="IPR036291">
    <property type="entry name" value="NAD(P)-bd_dom_sf"/>
</dbReference>
<evidence type="ECO:0000256" key="1">
    <source>
        <dbReference type="ARBA" id="ARBA00006484"/>
    </source>
</evidence>
<name>A0A2T1HVC5_9HYPH</name>
<dbReference type="InterPro" id="IPR002347">
    <property type="entry name" value="SDR_fam"/>
</dbReference>
<dbReference type="PRINTS" id="PR00081">
    <property type="entry name" value="GDHRDH"/>
</dbReference>
<dbReference type="Proteomes" id="UP000239772">
    <property type="component" value="Unassembled WGS sequence"/>
</dbReference>
<evidence type="ECO:0000313" key="2">
    <source>
        <dbReference type="EMBL" id="PSC05594.1"/>
    </source>
</evidence>
<protein>
    <submittedName>
        <fullName evidence="2">Short-chain dehydrogenase</fullName>
    </submittedName>
</protein>
<dbReference type="OrthoDB" id="9804774at2"/>
<reference evidence="3" key="1">
    <citation type="submission" date="2018-03" db="EMBL/GenBank/DDBJ databases">
        <authorList>
            <person name="Sun L."/>
            <person name="Liu H."/>
            <person name="Chen W."/>
            <person name="Huang K."/>
            <person name="Liu W."/>
            <person name="Gao X."/>
        </authorList>
    </citation>
    <scope>NUCLEOTIDE SEQUENCE [LARGE SCALE GENOMIC DNA]</scope>
    <source>
        <strain evidence="3">SH9</strain>
    </source>
</reference>
<dbReference type="SUPFAM" id="SSF51735">
    <property type="entry name" value="NAD(P)-binding Rossmann-fold domains"/>
    <property type="match status" value="1"/>
</dbReference>
<dbReference type="RefSeq" id="WP_106336229.1">
    <property type="nucleotide sequence ID" value="NZ_PVZS01000007.1"/>
</dbReference>
<dbReference type="Gene3D" id="3.40.50.720">
    <property type="entry name" value="NAD(P)-binding Rossmann-like Domain"/>
    <property type="match status" value="1"/>
</dbReference>
<sequence length="256" mass="25679">MQADASGVFAGRELEGRVALVTGAARNIGRAIALGLGRGGASVLVAAHASRDAAEETAALVRADGGAAEVALADVADPAGAQALVDAALRAFGRLDILVCNAAARSDGAIESITPQEWRRITSSILDGTFFCAQAAGPHLRASGQGALVTLGGVAAHVGLSGRAHVSAAKAGVLGLTRALAREWAPHVTANCVSPGYVATARAGEVPAHFRERAPLAGRPGAPEEIAAAVRYLAGPAARFVTGQTLHLNGGWHMGA</sequence>
<dbReference type="EMBL" id="PVZS01000007">
    <property type="protein sequence ID" value="PSC05594.1"/>
    <property type="molecule type" value="Genomic_DNA"/>
</dbReference>
<accession>A0A2T1HVC5</accession>
<dbReference type="FunFam" id="3.40.50.720:FF:000084">
    <property type="entry name" value="Short-chain dehydrogenase reductase"/>
    <property type="match status" value="1"/>
</dbReference>
<keyword evidence="3" id="KW-1185">Reference proteome</keyword>
<dbReference type="PANTHER" id="PTHR42879">
    <property type="entry name" value="3-OXOACYL-(ACYL-CARRIER-PROTEIN) REDUCTASE"/>
    <property type="match status" value="1"/>
</dbReference>